<keyword evidence="3" id="KW-0804">Transcription</keyword>
<evidence type="ECO:0000256" key="3">
    <source>
        <dbReference type="ARBA" id="ARBA00023163"/>
    </source>
</evidence>
<dbReference type="SUPFAM" id="SSF46785">
    <property type="entry name" value="Winged helix' DNA-binding domain"/>
    <property type="match status" value="1"/>
</dbReference>
<dbReference type="InterPro" id="IPR036390">
    <property type="entry name" value="WH_DNA-bd_sf"/>
</dbReference>
<evidence type="ECO:0000313" key="6">
    <source>
        <dbReference type="EMBL" id="BDC98350.1"/>
    </source>
</evidence>
<evidence type="ECO:0000256" key="2">
    <source>
        <dbReference type="ARBA" id="ARBA00023125"/>
    </source>
</evidence>
<dbReference type="EMBL" id="AP025292">
    <property type="protein sequence ID" value="BDC98350.1"/>
    <property type="molecule type" value="Genomic_DNA"/>
</dbReference>
<dbReference type="InterPro" id="IPR050397">
    <property type="entry name" value="Env_Response_Regulators"/>
</dbReference>
<dbReference type="InterPro" id="IPR036388">
    <property type="entry name" value="WH-like_DNA-bd_sf"/>
</dbReference>
<name>A0ABN6L5C8_9BACT</name>
<dbReference type="PANTHER" id="PTHR24567">
    <property type="entry name" value="CRP FAMILY TRANSCRIPTIONAL REGULATORY PROTEIN"/>
    <property type="match status" value="1"/>
</dbReference>
<evidence type="ECO:0000256" key="1">
    <source>
        <dbReference type="ARBA" id="ARBA00023015"/>
    </source>
</evidence>
<evidence type="ECO:0000313" key="7">
    <source>
        <dbReference type="Proteomes" id="UP001354989"/>
    </source>
</evidence>
<keyword evidence="7" id="KW-1185">Reference proteome</keyword>
<reference evidence="6 7" key="1">
    <citation type="submission" date="2021-12" db="EMBL/GenBank/DDBJ databases">
        <title>Genome sequencing of bacteria with rrn-lacking chromosome and rrn-plasmid.</title>
        <authorList>
            <person name="Anda M."/>
            <person name="Iwasaki W."/>
        </authorList>
    </citation>
    <scope>NUCLEOTIDE SEQUENCE [LARGE SCALE GENOMIC DNA]</scope>
    <source>
        <strain evidence="6 7">NBRC 101262</strain>
    </source>
</reference>
<accession>A0ABN6L5C8</accession>
<evidence type="ECO:0000259" key="4">
    <source>
        <dbReference type="SMART" id="SM00100"/>
    </source>
</evidence>
<dbReference type="Pfam" id="PF00027">
    <property type="entry name" value="cNMP_binding"/>
    <property type="match status" value="1"/>
</dbReference>
<gene>
    <name evidence="6" type="ORF">PEPS_06310</name>
</gene>
<organism evidence="6 7">
    <name type="scientific">Persicobacter psychrovividus</name>
    <dbReference type="NCBI Taxonomy" id="387638"/>
    <lineage>
        <taxon>Bacteria</taxon>
        <taxon>Pseudomonadati</taxon>
        <taxon>Bacteroidota</taxon>
        <taxon>Cytophagia</taxon>
        <taxon>Cytophagales</taxon>
        <taxon>Persicobacteraceae</taxon>
        <taxon>Persicobacter</taxon>
    </lineage>
</organism>
<proteinExistence type="predicted"/>
<feature type="domain" description="Cyclic nucleotide-binding" evidence="4">
    <location>
        <begin position="21"/>
        <end position="139"/>
    </location>
</feature>
<dbReference type="Pfam" id="PF13545">
    <property type="entry name" value="HTH_Crp_2"/>
    <property type="match status" value="1"/>
</dbReference>
<dbReference type="InterPro" id="IPR000595">
    <property type="entry name" value="cNMP-bd_dom"/>
</dbReference>
<dbReference type="SMART" id="SM00419">
    <property type="entry name" value="HTH_CRP"/>
    <property type="match status" value="1"/>
</dbReference>
<dbReference type="SMART" id="SM00100">
    <property type="entry name" value="cNMP"/>
    <property type="match status" value="1"/>
</dbReference>
<dbReference type="CDD" id="cd00038">
    <property type="entry name" value="CAP_ED"/>
    <property type="match status" value="1"/>
</dbReference>
<dbReference type="RefSeq" id="WP_332921135.1">
    <property type="nucleotide sequence ID" value="NZ_AP025292.1"/>
</dbReference>
<evidence type="ECO:0000259" key="5">
    <source>
        <dbReference type="SMART" id="SM00419"/>
    </source>
</evidence>
<dbReference type="InterPro" id="IPR018490">
    <property type="entry name" value="cNMP-bd_dom_sf"/>
</dbReference>
<dbReference type="Gene3D" id="2.60.120.10">
    <property type="entry name" value="Jelly Rolls"/>
    <property type="match status" value="1"/>
</dbReference>
<protein>
    <submittedName>
        <fullName evidence="6">Crp/Fnr family transcriptional regulator</fullName>
    </submittedName>
</protein>
<dbReference type="CDD" id="cd00092">
    <property type="entry name" value="HTH_CRP"/>
    <property type="match status" value="1"/>
</dbReference>
<feature type="domain" description="HTH crp-type" evidence="5">
    <location>
        <begin position="179"/>
        <end position="227"/>
    </location>
</feature>
<dbReference type="PANTHER" id="PTHR24567:SF26">
    <property type="entry name" value="REGULATORY PROTEIN YEIL"/>
    <property type="match status" value="1"/>
</dbReference>
<dbReference type="PRINTS" id="PR00034">
    <property type="entry name" value="HTHCRP"/>
</dbReference>
<dbReference type="SUPFAM" id="SSF51206">
    <property type="entry name" value="cAMP-binding domain-like"/>
    <property type="match status" value="1"/>
</dbReference>
<dbReference type="InterPro" id="IPR012318">
    <property type="entry name" value="HTH_CRP"/>
</dbReference>
<dbReference type="InterPro" id="IPR014710">
    <property type="entry name" value="RmlC-like_jellyroll"/>
</dbReference>
<keyword evidence="1" id="KW-0805">Transcription regulation</keyword>
<dbReference type="Gene3D" id="1.10.10.10">
    <property type="entry name" value="Winged helix-like DNA-binding domain superfamily/Winged helix DNA-binding domain"/>
    <property type="match status" value="1"/>
</dbReference>
<sequence length="242" mass="27126">MANNKVPKNTCDSCPRLEDTLFNGVNGDELLKVSENKSCIRYKKGQTLYYEGTRPMGMFCVNSGKVKVFKMSSDGKEHIVHLAKAGDFLGYKDLIGEEFYTTSATVLEDSIICYIPKTNFLSLLMSNPDFFSKVTKAIIRSHGILENKLLNIAQKSVRERLAATLLMLKETYGMDTEEQGVLLDIALTREDLANIIGTATETVIRLLSEFKSEKMVALQGKKIRIIDEPSLVKTADFYETLN</sequence>
<keyword evidence="2" id="KW-0238">DNA-binding</keyword>
<dbReference type="Proteomes" id="UP001354989">
    <property type="component" value="Chromosome"/>
</dbReference>